<feature type="region of interest" description="Disordered" evidence="1">
    <location>
        <begin position="130"/>
        <end position="163"/>
    </location>
</feature>
<organism evidence="2 3">
    <name type="scientific">Aspergillus terreus (strain NIH 2624 / FGSC A1156)</name>
    <dbReference type="NCBI Taxonomy" id="341663"/>
    <lineage>
        <taxon>Eukaryota</taxon>
        <taxon>Fungi</taxon>
        <taxon>Dikarya</taxon>
        <taxon>Ascomycota</taxon>
        <taxon>Pezizomycotina</taxon>
        <taxon>Eurotiomycetes</taxon>
        <taxon>Eurotiomycetidae</taxon>
        <taxon>Eurotiales</taxon>
        <taxon>Aspergillaceae</taxon>
        <taxon>Aspergillus</taxon>
        <taxon>Aspergillus subgen. Circumdati</taxon>
    </lineage>
</organism>
<dbReference type="GeneID" id="4322475"/>
<dbReference type="HOGENOM" id="CLU_1189692_0_0_1"/>
<dbReference type="OrthoDB" id="4369670at2759"/>
<gene>
    <name evidence="2" type="ORF">ATEG_06252</name>
</gene>
<protein>
    <recommendedName>
        <fullName evidence="4">CCHC-type domain-containing protein</fullName>
    </recommendedName>
</protein>
<accession>Q0CJ82</accession>
<evidence type="ECO:0000313" key="2">
    <source>
        <dbReference type="EMBL" id="EAU32796.1"/>
    </source>
</evidence>
<proteinExistence type="predicted"/>
<name>Q0CJ82_ASPTN</name>
<feature type="compositionally biased region" description="Polar residues" evidence="1">
    <location>
        <begin position="130"/>
        <end position="152"/>
    </location>
</feature>
<dbReference type="RefSeq" id="XP_001215430.1">
    <property type="nucleotide sequence ID" value="XM_001215430.1"/>
</dbReference>
<dbReference type="AlphaFoldDB" id="Q0CJ82"/>
<dbReference type="Proteomes" id="UP000007963">
    <property type="component" value="Unassembled WGS sequence"/>
</dbReference>
<dbReference type="VEuPathDB" id="FungiDB:ATEG_06252"/>
<dbReference type="EMBL" id="CH476602">
    <property type="protein sequence ID" value="EAU32796.1"/>
    <property type="molecule type" value="Genomic_DNA"/>
</dbReference>
<evidence type="ECO:0000313" key="3">
    <source>
        <dbReference type="Proteomes" id="UP000007963"/>
    </source>
</evidence>
<evidence type="ECO:0000256" key="1">
    <source>
        <dbReference type="SAM" id="MobiDB-lite"/>
    </source>
</evidence>
<reference evidence="3" key="1">
    <citation type="submission" date="2005-09" db="EMBL/GenBank/DDBJ databases">
        <title>Annotation of the Aspergillus terreus NIH2624 genome.</title>
        <authorList>
            <person name="Birren B.W."/>
            <person name="Lander E.S."/>
            <person name="Galagan J.E."/>
            <person name="Nusbaum C."/>
            <person name="Devon K."/>
            <person name="Henn M."/>
            <person name="Ma L.-J."/>
            <person name="Jaffe D.B."/>
            <person name="Butler J."/>
            <person name="Alvarez P."/>
            <person name="Gnerre S."/>
            <person name="Grabherr M."/>
            <person name="Kleber M."/>
            <person name="Mauceli E.W."/>
            <person name="Brockman W."/>
            <person name="Rounsley S."/>
            <person name="Young S.K."/>
            <person name="LaButti K."/>
            <person name="Pushparaj V."/>
            <person name="DeCaprio D."/>
            <person name="Crawford M."/>
            <person name="Koehrsen M."/>
            <person name="Engels R."/>
            <person name="Montgomery P."/>
            <person name="Pearson M."/>
            <person name="Howarth C."/>
            <person name="Larson L."/>
            <person name="Luoma S."/>
            <person name="White J."/>
            <person name="Alvarado L."/>
            <person name="Kodira C.D."/>
            <person name="Zeng Q."/>
            <person name="Oleary S."/>
            <person name="Yandava C."/>
            <person name="Denning D.W."/>
            <person name="Nierman W.C."/>
            <person name="Milne T."/>
            <person name="Madden K."/>
        </authorList>
    </citation>
    <scope>NUCLEOTIDE SEQUENCE [LARGE SCALE GENOMIC DNA]</scope>
    <source>
        <strain evidence="3">NIH 2624 / FGSC A1156</strain>
    </source>
</reference>
<sequence>MRGNTKGVCEGRNGHVTMANSGRFGHLRRLYMPQAQVLAERKMFNPEKIYQYYGKLNHRTNYCPNATFCIYCNREGHGIICCRRVKCRRCGAKGHHQSICKAPQVYNSNIGWAPSPAPGPSTITHLSRLSHSQGTTYPVRSSGQSPNVNTSVESRRQNAKRRKIQPFSVESPRLNAKWRKMQPFSASRNLNVTVYSSEHNEAKWLATEQDVRDLDSDKPWNMPLDYTGIVGDN</sequence>
<evidence type="ECO:0008006" key="4">
    <source>
        <dbReference type="Google" id="ProtNLM"/>
    </source>
</evidence>